<proteinExistence type="predicted"/>
<dbReference type="Proteomes" id="UP000590740">
    <property type="component" value="Unassembled WGS sequence"/>
</dbReference>
<evidence type="ECO:0000256" key="1">
    <source>
        <dbReference type="SAM" id="MobiDB-lite"/>
    </source>
</evidence>
<comment type="caution">
    <text evidence="2">The sequence shown here is derived from an EMBL/GenBank/DDBJ whole genome shotgun (WGS) entry which is preliminary data.</text>
</comment>
<evidence type="ECO:0000313" key="2">
    <source>
        <dbReference type="EMBL" id="MBB5031491.1"/>
    </source>
</evidence>
<evidence type="ECO:0000313" key="3">
    <source>
        <dbReference type="Proteomes" id="UP000590740"/>
    </source>
</evidence>
<name>A0A7W8DJ50_9BACT</name>
<dbReference type="EMBL" id="JACHIG010000001">
    <property type="protein sequence ID" value="MBB5031491.1"/>
    <property type="molecule type" value="Genomic_DNA"/>
</dbReference>
<feature type="region of interest" description="Disordered" evidence="1">
    <location>
        <begin position="1"/>
        <end position="28"/>
    </location>
</feature>
<reference evidence="2 3" key="1">
    <citation type="submission" date="2020-08" db="EMBL/GenBank/DDBJ databases">
        <title>Genomic Encyclopedia of Type Strains, Phase IV (KMG-IV): sequencing the most valuable type-strain genomes for metagenomic binning, comparative biology and taxonomic classification.</title>
        <authorList>
            <person name="Goeker M."/>
        </authorList>
    </citation>
    <scope>NUCLEOTIDE SEQUENCE [LARGE SCALE GENOMIC DNA]</scope>
    <source>
        <strain evidence="2 3">DSM 12252</strain>
    </source>
</reference>
<organism evidence="2 3">
    <name type="scientific">Prosthecobacter vanneervenii</name>
    <dbReference type="NCBI Taxonomy" id="48466"/>
    <lineage>
        <taxon>Bacteria</taxon>
        <taxon>Pseudomonadati</taxon>
        <taxon>Verrucomicrobiota</taxon>
        <taxon>Verrucomicrobiia</taxon>
        <taxon>Verrucomicrobiales</taxon>
        <taxon>Verrucomicrobiaceae</taxon>
        <taxon>Prosthecobacter</taxon>
    </lineage>
</organism>
<accession>A0A7W8DJ50</accession>
<sequence length="221" mass="23564">MSAEIVGVAGPGGSGDARAAGVARALREEEEEREKDAVAMMAAEEVVVELHVRQGRSLAEVARVLGVDAAGMQGLWRRAQSHLAELAPKEEADFTAMREQICAALWETVACTFPKVPLPAGKEQSLRMGADGQLELPLRFSLPPAPVLAAEPPSAPMLTVRLRALDQLAKLYDVGLARGASGAEAESDEKPYATPPEIAEAVRLRLLEMHGRRGDGTRVGR</sequence>
<dbReference type="AlphaFoldDB" id="A0A7W8DJ50"/>
<gene>
    <name evidence="2" type="ORF">HNQ65_001045</name>
</gene>
<keyword evidence="3" id="KW-1185">Reference proteome</keyword>
<protein>
    <submittedName>
        <fullName evidence="2">Uncharacterized protein</fullName>
    </submittedName>
</protein>